<feature type="region of interest" description="Disordered" evidence="10">
    <location>
        <begin position="323"/>
        <end position="354"/>
    </location>
</feature>
<evidence type="ECO:0000256" key="2">
    <source>
        <dbReference type="ARBA" id="ARBA00010219"/>
    </source>
</evidence>
<dbReference type="InterPro" id="IPR018510">
    <property type="entry name" value="DAP_epimerase_AS"/>
</dbReference>
<dbReference type="InterPro" id="IPR001653">
    <property type="entry name" value="DAP_epimerase_DapF"/>
</dbReference>
<dbReference type="PROSITE" id="PS01326">
    <property type="entry name" value="DAP_EPIMERASE"/>
    <property type="match status" value="1"/>
</dbReference>
<comment type="subcellular location">
    <subcellularLocation>
        <location evidence="8">Cytoplasm</location>
    </subcellularLocation>
</comment>
<evidence type="ECO:0000256" key="7">
    <source>
        <dbReference type="ARBA" id="ARBA00051712"/>
    </source>
</evidence>
<dbReference type="AlphaFoldDB" id="A0A6N3XC06"/>
<dbReference type="PANTHER" id="PTHR31689">
    <property type="entry name" value="DIAMINOPIMELATE EPIMERASE, CHLOROPLASTIC"/>
    <property type="match status" value="1"/>
</dbReference>
<comment type="subunit">
    <text evidence="8">Homodimer.</text>
</comment>
<evidence type="ECO:0000313" key="12">
    <source>
        <dbReference type="Proteomes" id="UP000035054"/>
    </source>
</evidence>
<name>A0A6N3XC06_9SYNE</name>
<comment type="similarity">
    <text evidence="2 8">Belongs to the diaminopimelate epimerase family.</text>
</comment>
<dbReference type="EMBL" id="JXUO01000075">
    <property type="protein sequence ID" value="KKZ15078.1"/>
    <property type="molecule type" value="Genomic_DNA"/>
</dbReference>
<keyword evidence="8" id="KW-0963">Cytoplasm</keyword>
<proteinExistence type="inferred from homology"/>
<feature type="active site" description="Proton acceptor" evidence="8">
    <location>
        <position position="206"/>
    </location>
</feature>
<evidence type="ECO:0000313" key="11">
    <source>
        <dbReference type="EMBL" id="KKZ15078.1"/>
    </source>
</evidence>
<dbReference type="Gene3D" id="3.10.310.10">
    <property type="entry name" value="Diaminopimelate Epimerase, Chain A, domain 1"/>
    <property type="match status" value="2"/>
</dbReference>
<evidence type="ECO:0000256" key="6">
    <source>
        <dbReference type="ARBA" id="ARBA00023235"/>
    </source>
</evidence>
<dbReference type="GO" id="GO:0009089">
    <property type="term" value="P:lysine biosynthetic process via diaminopimelate"/>
    <property type="evidence" value="ECO:0007669"/>
    <property type="project" value="UniProtKB-UniRule"/>
</dbReference>
<feature type="binding site" evidence="8">
    <location>
        <position position="146"/>
    </location>
    <ligand>
        <name>substrate</name>
    </ligand>
</feature>
<organism evidence="11 12">
    <name type="scientific">Candidatus Synechococcus spongiarum 142</name>
    <dbReference type="NCBI Taxonomy" id="1608213"/>
    <lineage>
        <taxon>Bacteria</taxon>
        <taxon>Bacillati</taxon>
        <taxon>Cyanobacteriota</taxon>
        <taxon>Cyanophyceae</taxon>
        <taxon>Synechococcales</taxon>
        <taxon>Synechococcaceae</taxon>
        <taxon>Synechococcus</taxon>
    </lineage>
</organism>
<comment type="catalytic activity">
    <reaction evidence="7 8">
        <text>(2S,6S)-2,6-diaminopimelate = meso-2,6-diaminopimelate</text>
        <dbReference type="Rhea" id="RHEA:15393"/>
        <dbReference type="ChEBI" id="CHEBI:57609"/>
        <dbReference type="ChEBI" id="CHEBI:57791"/>
        <dbReference type="EC" id="5.1.1.7"/>
    </reaction>
</comment>
<keyword evidence="5 8" id="KW-0457">Lysine biosynthesis</keyword>
<evidence type="ECO:0000256" key="1">
    <source>
        <dbReference type="ARBA" id="ARBA00005196"/>
    </source>
</evidence>
<comment type="function">
    <text evidence="8">Catalyzes the stereoinversion of LL-2,6-diaminopimelate (L,L-DAP) to meso-diaminopimelate (meso-DAP), a precursor of L-lysine and an essential component of the bacterial peptidoglycan.</text>
</comment>
<evidence type="ECO:0000256" key="5">
    <source>
        <dbReference type="ARBA" id="ARBA00023154"/>
    </source>
</evidence>
<accession>A0A6N3XC06</accession>
<dbReference type="EC" id="5.1.1.7" evidence="3 8"/>
<keyword evidence="6 8" id="KW-0413">Isomerase</keyword>
<feature type="active site" evidence="9">
    <location>
        <position position="58"/>
    </location>
</feature>
<dbReference type="NCBIfam" id="TIGR00652">
    <property type="entry name" value="DapF"/>
    <property type="match status" value="1"/>
</dbReference>
<feature type="binding site" evidence="8">
    <location>
        <begin position="197"/>
        <end position="198"/>
    </location>
    <ligand>
        <name>substrate</name>
    </ligand>
</feature>
<comment type="pathway">
    <text evidence="1 8">Amino-acid biosynthesis; L-lysine biosynthesis via DAP pathway; DL-2,6-diaminopimelate from LL-2,6-diaminopimelate: step 1/1.</text>
</comment>
<feature type="region of interest" description="Disordered" evidence="10">
    <location>
        <begin position="273"/>
        <end position="300"/>
    </location>
</feature>
<dbReference type="SUPFAM" id="SSF54506">
    <property type="entry name" value="Diaminopimelate epimerase-like"/>
    <property type="match status" value="2"/>
</dbReference>
<evidence type="ECO:0000256" key="8">
    <source>
        <dbReference type="HAMAP-Rule" id="MF_00197"/>
    </source>
</evidence>
<dbReference type="PANTHER" id="PTHR31689:SF0">
    <property type="entry name" value="DIAMINOPIMELATE EPIMERASE"/>
    <property type="match status" value="1"/>
</dbReference>
<feature type="active site" description="Proton donor" evidence="8">
    <location>
        <position position="58"/>
    </location>
</feature>
<feature type="site" description="Could be important to modulate the pK values of the two catalytic cysteine residues" evidence="8">
    <location>
        <position position="197"/>
    </location>
</feature>
<keyword evidence="4 8" id="KW-0028">Amino-acid biosynthesis</keyword>
<comment type="caution">
    <text evidence="11">The sequence shown here is derived from an EMBL/GenBank/DDBJ whole genome shotgun (WGS) entry which is preliminary data.</text>
</comment>
<feature type="binding site" evidence="8">
    <location>
        <position position="49"/>
    </location>
    <ligand>
        <name>substrate</name>
    </ligand>
</feature>
<reference evidence="11 12" key="1">
    <citation type="submission" date="2015-01" db="EMBL/GenBank/DDBJ databases">
        <title>Lifestyle Evolution in Cyanobacterial Symbionts of Sponges.</title>
        <authorList>
            <person name="Burgsdorf I."/>
            <person name="Slaby B.M."/>
            <person name="Handley K.M."/>
            <person name="Haber M."/>
            <person name="Blom J."/>
            <person name="Marshall C.W."/>
            <person name="Gilbert J.A."/>
            <person name="Hentschel U."/>
            <person name="Steindler L."/>
        </authorList>
    </citation>
    <scope>NUCLEOTIDE SEQUENCE [LARGE SCALE GENOMIC DNA]</scope>
    <source>
        <strain evidence="11">142</strain>
    </source>
</reference>
<feature type="site" description="Could be important to modulate the pK values of the two catalytic cysteine residues" evidence="8">
    <location>
        <position position="148"/>
    </location>
</feature>
<feature type="binding site" evidence="8">
    <location>
        <begin position="59"/>
        <end position="60"/>
    </location>
    <ligand>
        <name>substrate</name>
    </ligand>
</feature>
<evidence type="ECO:0000256" key="3">
    <source>
        <dbReference type="ARBA" id="ARBA00013080"/>
    </source>
</evidence>
<dbReference type="Proteomes" id="UP000035054">
    <property type="component" value="Unassembled WGS sequence"/>
</dbReference>
<feature type="binding site" evidence="8">
    <location>
        <begin position="207"/>
        <end position="208"/>
    </location>
    <ligand>
        <name>substrate</name>
    </ligand>
</feature>
<evidence type="ECO:0000256" key="4">
    <source>
        <dbReference type="ARBA" id="ARBA00022605"/>
    </source>
</evidence>
<dbReference type="HAMAP" id="MF_00197">
    <property type="entry name" value="DAP_epimerase"/>
    <property type="match status" value="1"/>
</dbReference>
<sequence length="354" mass="37470">MDGRSGPPMDPKATQMRQLCDRRLGVGADGVILALPPRQGGDLRMRIFNGDGSEPEMCGNGIRCLARFVADQQQGACPATLTIETVAGPMRTTLQDQGQVTVDMGEPRLGPAAIPTTLGVDAQQVVAERLLVLGQVWEVTAVSMGNPHVVIPVADVDQVNLEQLGPALENHPAFPNRTNVHVLQALSDQQLRLRTWERGVGLTMACGTGACAALVAAHLMGLSQRKAQVNLPGGALTIDWRDDNHVFMTGPAQRTFVGHVVLDHLQAAAATDISANPPASPPDGALGHQPTEEGASAEAEAKAYAQAMSFLANTSLDEMLKLAADSLAQRTQRRGGPPIPPPGEPVPDWDHRGH</sequence>
<gene>
    <name evidence="8" type="primary">dapF</name>
    <name evidence="11" type="ORF">TH68_02350</name>
</gene>
<feature type="binding site" evidence="8">
    <location>
        <position position="179"/>
    </location>
    <ligand>
        <name>substrate</name>
    </ligand>
</feature>
<dbReference type="GO" id="GO:0008837">
    <property type="term" value="F:diaminopimelate epimerase activity"/>
    <property type="evidence" value="ECO:0007669"/>
    <property type="project" value="UniProtKB-UniRule"/>
</dbReference>
<dbReference type="GO" id="GO:0005829">
    <property type="term" value="C:cytosol"/>
    <property type="evidence" value="ECO:0007669"/>
    <property type="project" value="TreeGrafter"/>
</dbReference>
<dbReference type="UniPathway" id="UPA00034">
    <property type="reaction ID" value="UER00025"/>
</dbReference>
<protein>
    <recommendedName>
        <fullName evidence="3 8">Diaminopimelate epimerase</fullName>
        <shortName evidence="8">DAP epimerase</shortName>
        <ecNumber evidence="3 8">5.1.1.7</ecNumber>
    </recommendedName>
    <alternativeName>
        <fullName evidence="8">PLP-independent amino acid racemase</fullName>
    </alternativeName>
</protein>
<comment type="caution">
    <text evidence="8">Lacks conserved residue(s) required for the propagation of feature annotation.</text>
</comment>
<dbReference type="Pfam" id="PF01678">
    <property type="entry name" value="DAP_epimerase"/>
    <property type="match status" value="2"/>
</dbReference>
<evidence type="ECO:0000256" key="9">
    <source>
        <dbReference type="PROSITE-ProRule" id="PRU10125"/>
    </source>
</evidence>
<evidence type="ECO:0000256" key="10">
    <source>
        <dbReference type="SAM" id="MobiDB-lite"/>
    </source>
</evidence>